<protein>
    <submittedName>
        <fullName evidence="2">Succinate dehydrogenase</fullName>
    </submittedName>
</protein>
<accession>A0A0W7TS81</accession>
<feature type="transmembrane region" description="Helical" evidence="1">
    <location>
        <begin position="33"/>
        <end position="52"/>
    </location>
</feature>
<comment type="caution">
    <text evidence="2">The sequence shown here is derived from an EMBL/GenBank/DDBJ whole genome shotgun (WGS) entry which is preliminary data.</text>
</comment>
<sequence length="97" mass="10491">MKLLLKLLAAPVVAVLTVFVWVCILMLHISALILGLAGAMVALLGLAVLFTYSVKNGIILLVIAFLLSPFGLPMLAVRVLGLLQDANYALRDFIRCR</sequence>
<keyword evidence="1" id="KW-0472">Membrane</keyword>
<name>A0A0W7TS81_9FIRM</name>
<dbReference type="Pfam" id="PF18956">
    <property type="entry name" value="DUF5699"/>
    <property type="match status" value="1"/>
</dbReference>
<keyword evidence="1" id="KW-0812">Transmembrane</keyword>
<dbReference type="Proteomes" id="UP000053433">
    <property type="component" value="Unassembled WGS sequence"/>
</dbReference>
<proteinExistence type="predicted"/>
<keyword evidence="1" id="KW-1133">Transmembrane helix</keyword>
<feature type="transmembrane region" description="Helical" evidence="1">
    <location>
        <begin position="59"/>
        <end position="83"/>
    </location>
</feature>
<evidence type="ECO:0000313" key="2">
    <source>
        <dbReference type="EMBL" id="KUE76690.1"/>
    </source>
</evidence>
<evidence type="ECO:0000313" key="3">
    <source>
        <dbReference type="Proteomes" id="UP000053433"/>
    </source>
</evidence>
<evidence type="ECO:0000256" key="1">
    <source>
        <dbReference type="SAM" id="Phobius"/>
    </source>
</evidence>
<feature type="transmembrane region" description="Helical" evidence="1">
    <location>
        <begin position="7"/>
        <end position="27"/>
    </location>
</feature>
<organism evidence="2 3">
    <name type="scientific">Ruthenibacterium lactatiformans</name>
    <dbReference type="NCBI Taxonomy" id="1550024"/>
    <lineage>
        <taxon>Bacteria</taxon>
        <taxon>Bacillati</taxon>
        <taxon>Bacillota</taxon>
        <taxon>Clostridia</taxon>
        <taxon>Eubacteriales</taxon>
        <taxon>Oscillospiraceae</taxon>
        <taxon>Ruthenibacterium</taxon>
    </lineage>
</organism>
<dbReference type="RefSeq" id="WP_058723036.1">
    <property type="nucleotide sequence ID" value="NZ_LMUA01000007.1"/>
</dbReference>
<reference evidence="2 3" key="1">
    <citation type="submission" date="2015-10" db="EMBL/GenBank/DDBJ databases">
        <title>A novel member of the family Ruminococcaceae isolated from human faeces.</title>
        <authorList>
            <person name="Shkoporov A.N."/>
            <person name="Chaplin A.V."/>
            <person name="Motuzova O.V."/>
            <person name="Kafarskaia L.I."/>
            <person name="Efimov B.A."/>
        </authorList>
    </citation>
    <scope>NUCLEOTIDE SEQUENCE [LARGE SCALE GENOMIC DNA]</scope>
    <source>
        <strain evidence="2 3">668</strain>
    </source>
</reference>
<dbReference type="EMBL" id="LMUA01000007">
    <property type="protein sequence ID" value="KUE76690.1"/>
    <property type="molecule type" value="Genomic_DNA"/>
</dbReference>
<dbReference type="InterPro" id="IPR043753">
    <property type="entry name" value="DUF5699"/>
</dbReference>
<gene>
    <name evidence="2" type="ORF">ASJ35_06670</name>
</gene>
<dbReference type="AlphaFoldDB" id="A0A0W7TS81"/>